<dbReference type="SUPFAM" id="SSF46689">
    <property type="entry name" value="Homeodomain-like"/>
    <property type="match status" value="2"/>
</dbReference>
<evidence type="ECO:0000256" key="1">
    <source>
        <dbReference type="ARBA" id="ARBA00023015"/>
    </source>
</evidence>
<dbReference type="EMBL" id="QXJM01000007">
    <property type="protein sequence ID" value="RIE05385.1"/>
    <property type="molecule type" value="Genomic_DNA"/>
</dbReference>
<evidence type="ECO:0000256" key="2">
    <source>
        <dbReference type="ARBA" id="ARBA00023125"/>
    </source>
</evidence>
<evidence type="ECO:0000256" key="3">
    <source>
        <dbReference type="ARBA" id="ARBA00023163"/>
    </source>
</evidence>
<dbReference type="PROSITE" id="PS00041">
    <property type="entry name" value="HTH_ARAC_FAMILY_1"/>
    <property type="match status" value="1"/>
</dbReference>
<dbReference type="Proteomes" id="UP000266340">
    <property type="component" value="Unassembled WGS sequence"/>
</dbReference>
<organism evidence="5 7">
    <name type="scientific">Cohnella faecalis</name>
    <dbReference type="NCBI Taxonomy" id="2315694"/>
    <lineage>
        <taxon>Bacteria</taxon>
        <taxon>Bacillati</taxon>
        <taxon>Bacillota</taxon>
        <taxon>Bacilli</taxon>
        <taxon>Bacillales</taxon>
        <taxon>Paenibacillaceae</taxon>
        <taxon>Cohnella</taxon>
    </lineage>
</organism>
<dbReference type="OrthoDB" id="2567533at2"/>
<evidence type="ECO:0000313" key="5">
    <source>
        <dbReference type="EMBL" id="RIE04977.1"/>
    </source>
</evidence>
<name>A0A398CYR5_9BACL</name>
<dbReference type="InterPro" id="IPR018062">
    <property type="entry name" value="HTH_AraC-typ_CS"/>
</dbReference>
<protein>
    <submittedName>
        <fullName evidence="5">AraC family transcriptional regulator</fullName>
    </submittedName>
</protein>
<dbReference type="SMART" id="SM00342">
    <property type="entry name" value="HTH_ARAC"/>
    <property type="match status" value="1"/>
</dbReference>
<dbReference type="PANTHER" id="PTHR43280">
    <property type="entry name" value="ARAC-FAMILY TRANSCRIPTIONAL REGULATOR"/>
    <property type="match status" value="1"/>
</dbReference>
<dbReference type="Pfam" id="PF12833">
    <property type="entry name" value="HTH_18"/>
    <property type="match status" value="1"/>
</dbReference>
<dbReference type="GO" id="GO:0043565">
    <property type="term" value="F:sequence-specific DNA binding"/>
    <property type="evidence" value="ECO:0007669"/>
    <property type="project" value="InterPro"/>
</dbReference>
<dbReference type="PANTHER" id="PTHR43280:SF28">
    <property type="entry name" value="HTH-TYPE TRANSCRIPTIONAL ACTIVATOR RHAS"/>
    <property type="match status" value="1"/>
</dbReference>
<feature type="domain" description="HTH araC/xylS-type" evidence="4">
    <location>
        <begin position="158"/>
        <end position="257"/>
    </location>
</feature>
<reference evidence="5 7" key="1">
    <citation type="submission" date="2018-09" db="EMBL/GenBank/DDBJ databases">
        <title>Cohnella cavernae sp. nov., isolated from a karst cave.</title>
        <authorList>
            <person name="Zhu H."/>
        </authorList>
    </citation>
    <scope>NUCLEOTIDE SEQUENCE [LARGE SCALE GENOMIC DNA]</scope>
    <source>
        <strain evidence="5 7">K2E09-144</strain>
    </source>
</reference>
<keyword evidence="1" id="KW-0805">Transcription regulation</keyword>
<keyword evidence="7" id="KW-1185">Reference proteome</keyword>
<dbReference type="InterPro" id="IPR018060">
    <property type="entry name" value="HTH_AraC"/>
</dbReference>
<sequence>MSMSNESLPVNFIEINFPNSSEWSSSHFQIVWESGMENMQDSTSIAMVRPDLPIAKPTPHASVISILFEADFLTKQKNLMNAKMPLEMPLNGYSKTILSQILEYGKQSSSNSWKKRIACAIFSLTIEFLDFFSSGQQSPPSLFSKPKGTEPKEAKAIIYATRYIRNHMANPDLSLDELAQAIGYNPNYFCQEFSRILSVSPIRYLNKLRLDRAMRLLEHSDHSVRTICNMVGIRNPSRLASMVKLASGMNPLVLRRTKKLQNLMYNQPTNTSISFKKVH</sequence>
<evidence type="ECO:0000259" key="4">
    <source>
        <dbReference type="PROSITE" id="PS01124"/>
    </source>
</evidence>
<dbReference type="PROSITE" id="PS01124">
    <property type="entry name" value="HTH_ARAC_FAMILY_2"/>
    <property type="match status" value="1"/>
</dbReference>
<dbReference type="Gene3D" id="1.10.10.60">
    <property type="entry name" value="Homeodomain-like"/>
    <property type="match status" value="2"/>
</dbReference>
<comment type="caution">
    <text evidence="5">The sequence shown here is derived from an EMBL/GenBank/DDBJ whole genome shotgun (WGS) entry which is preliminary data.</text>
</comment>
<dbReference type="AlphaFoldDB" id="A0A398CYR5"/>
<dbReference type="GO" id="GO:0003700">
    <property type="term" value="F:DNA-binding transcription factor activity"/>
    <property type="evidence" value="ECO:0007669"/>
    <property type="project" value="InterPro"/>
</dbReference>
<proteinExistence type="predicted"/>
<dbReference type="InterPro" id="IPR009057">
    <property type="entry name" value="Homeodomain-like_sf"/>
</dbReference>
<dbReference type="RefSeq" id="WP_119147385.1">
    <property type="nucleotide sequence ID" value="NZ_JBHSOV010000061.1"/>
</dbReference>
<keyword evidence="2" id="KW-0238">DNA-binding</keyword>
<keyword evidence="3" id="KW-0804">Transcription</keyword>
<accession>A0A398CYR5</accession>
<dbReference type="EMBL" id="QXJM01000017">
    <property type="protein sequence ID" value="RIE04977.1"/>
    <property type="molecule type" value="Genomic_DNA"/>
</dbReference>
<evidence type="ECO:0000313" key="6">
    <source>
        <dbReference type="EMBL" id="RIE05385.1"/>
    </source>
</evidence>
<evidence type="ECO:0000313" key="7">
    <source>
        <dbReference type="Proteomes" id="UP000266340"/>
    </source>
</evidence>
<gene>
    <name evidence="6" type="ORF">D3H35_00955</name>
    <name evidence="5" type="ORF">D3H35_03300</name>
</gene>